<dbReference type="PANTHER" id="PTHR21496:SF0">
    <property type="entry name" value="RIESKE DOMAIN-CONTAINING PROTEIN"/>
    <property type="match status" value="1"/>
</dbReference>
<evidence type="ECO:0000256" key="6">
    <source>
        <dbReference type="SAM" id="MobiDB-lite"/>
    </source>
</evidence>
<sequence>MLISAMFIIGGLLVIILGISGDMGDKTTGSVAGTILFITGLIFLRRHKSELAKARPSGPSVPKASDPVASTPPDPLVSEPEHVEKMTEVTEVESTAVHVEPVEEVKESSDVAHEIPDMEAWSDEQPRQDGNFIKVAVIEDVKEGSCTPVEVDGKQIALFNLDGKFYALHDKCSHARANLSEGDVEGNEIVCPLHGATFNIISGEATGPPAYNGVKAYRVRVTGTDIELEVEER</sequence>
<evidence type="ECO:0000256" key="2">
    <source>
        <dbReference type="ARBA" id="ARBA00022723"/>
    </source>
</evidence>
<dbReference type="EMBL" id="UINC01054671">
    <property type="protein sequence ID" value="SVB72658.1"/>
    <property type="molecule type" value="Genomic_DNA"/>
</dbReference>
<keyword evidence="3" id="KW-0408">Iron</keyword>
<proteinExistence type="predicted"/>
<accession>A0A382GBR3</accession>
<feature type="domain" description="Rieske" evidence="8">
    <location>
        <begin position="133"/>
        <end position="228"/>
    </location>
</feature>
<dbReference type="PANTHER" id="PTHR21496">
    <property type="entry name" value="FERREDOXIN-RELATED"/>
    <property type="match status" value="1"/>
</dbReference>
<feature type="transmembrane region" description="Helical" evidence="7">
    <location>
        <begin position="28"/>
        <end position="45"/>
    </location>
</feature>
<comment type="cofactor">
    <cofactor evidence="5">
        <name>[2Fe-2S] cluster</name>
        <dbReference type="ChEBI" id="CHEBI:190135"/>
    </cofactor>
</comment>
<dbReference type="InterPro" id="IPR036922">
    <property type="entry name" value="Rieske_2Fe-2S_sf"/>
</dbReference>
<dbReference type="AlphaFoldDB" id="A0A382GBR3"/>
<dbReference type="PROSITE" id="PS51296">
    <property type="entry name" value="RIESKE"/>
    <property type="match status" value="1"/>
</dbReference>
<dbReference type="CDD" id="cd03528">
    <property type="entry name" value="Rieske_RO_ferredoxin"/>
    <property type="match status" value="1"/>
</dbReference>
<dbReference type="InterPro" id="IPR017941">
    <property type="entry name" value="Rieske_2Fe-2S"/>
</dbReference>
<keyword evidence="7" id="KW-0472">Membrane</keyword>
<evidence type="ECO:0000256" key="5">
    <source>
        <dbReference type="ARBA" id="ARBA00034078"/>
    </source>
</evidence>
<evidence type="ECO:0000256" key="7">
    <source>
        <dbReference type="SAM" id="Phobius"/>
    </source>
</evidence>
<dbReference type="SUPFAM" id="SSF50022">
    <property type="entry name" value="ISP domain"/>
    <property type="match status" value="1"/>
</dbReference>
<feature type="region of interest" description="Disordered" evidence="6">
    <location>
        <begin position="53"/>
        <end position="79"/>
    </location>
</feature>
<keyword evidence="4" id="KW-0411">Iron-sulfur</keyword>
<dbReference type="Gene3D" id="2.102.10.10">
    <property type="entry name" value="Rieske [2Fe-2S] iron-sulphur domain"/>
    <property type="match status" value="1"/>
</dbReference>
<evidence type="ECO:0000256" key="4">
    <source>
        <dbReference type="ARBA" id="ARBA00023014"/>
    </source>
</evidence>
<dbReference type="Pfam" id="PF00355">
    <property type="entry name" value="Rieske"/>
    <property type="match status" value="1"/>
</dbReference>
<dbReference type="GO" id="GO:0051537">
    <property type="term" value="F:2 iron, 2 sulfur cluster binding"/>
    <property type="evidence" value="ECO:0007669"/>
    <property type="project" value="UniProtKB-KW"/>
</dbReference>
<evidence type="ECO:0000256" key="3">
    <source>
        <dbReference type="ARBA" id="ARBA00023004"/>
    </source>
</evidence>
<evidence type="ECO:0000259" key="8">
    <source>
        <dbReference type="PROSITE" id="PS51296"/>
    </source>
</evidence>
<reference evidence="9" key="1">
    <citation type="submission" date="2018-05" db="EMBL/GenBank/DDBJ databases">
        <authorList>
            <person name="Lanie J.A."/>
            <person name="Ng W.-L."/>
            <person name="Kazmierczak K.M."/>
            <person name="Andrzejewski T.M."/>
            <person name="Davidsen T.M."/>
            <person name="Wayne K.J."/>
            <person name="Tettelin H."/>
            <person name="Glass J.I."/>
            <person name="Rusch D."/>
            <person name="Podicherti R."/>
            <person name="Tsui H.-C.T."/>
            <person name="Winkler M.E."/>
        </authorList>
    </citation>
    <scope>NUCLEOTIDE SEQUENCE</scope>
</reference>
<gene>
    <name evidence="9" type="ORF">METZ01_LOCUS225512</name>
</gene>
<evidence type="ECO:0000256" key="1">
    <source>
        <dbReference type="ARBA" id="ARBA00022714"/>
    </source>
</evidence>
<dbReference type="GO" id="GO:0046872">
    <property type="term" value="F:metal ion binding"/>
    <property type="evidence" value="ECO:0007669"/>
    <property type="project" value="UniProtKB-KW"/>
</dbReference>
<name>A0A382GBR3_9ZZZZ</name>
<keyword evidence="7" id="KW-0812">Transmembrane</keyword>
<keyword evidence="7" id="KW-1133">Transmembrane helix</keyword>
<keyword evidence="2" id="KW-0479">Metal-binding</keyword>
<organism evidence="9">
    <name type="scientific">marine metagenome</name>
    <dbReference type="NCBI Taxonomy" id="408172"/>
    <lineage>
        <taxon>unclassified sequences</taxon>
        <taxon>metagenomes</taxon>
        <taxon>ecological metagenomes</taxon>
    </lineage>
</organism>
<protein>
    <recommendedName>
        <fullName evidence="8">Rieske domain-containing protein</fullName>
    </recommendedName>
</protein>
<keyword evidence="1" id="KW-0001">2Fe-2S</keyword>
<evidence type="ECO:0000313" key="9">
    <source>
        <dbReference type="EMBL" id="SVB72658.1"/>
    </source>
</evidence>